<accession>A0A813N0C2</accession>
<dbReference type="EMBL" id="CAJNOC010000238">
    <property type="protein sequence ID" value="CAF0731443.1"/>
    <property type="molecule type" value="Genomic_DNA"/>
</dbReference>
<feature type="chain" id="PRO_5032718823" evidence="1">
    <location>
        <begin position="18"/>
        <end position="121"/>
    </location>
</feature>
<keyword evidence="1" id="KW-0732">Signal</keyword>
<name>A0A813N0C2_9BILA</name>
<keyword evidence="3" id="KW-1185">Reference proteome</keyword>
<evidence type="ECO:0000256" key="1">
    <source>
        <dbReference type="SAM" id="SignalP"/>
    </source>
</evidence>
<organism evidence="2 3">
    <name type="scientific">Brachionus calyciflorus</name>
    <dbReference type="NCBI Taxonomy" id="104777"/>
    <lineage>
        <taxon>Eukaryota</taxon>
        <taxon>Metazoa</taxon>
        <taxon>Spiralia</taxon>
        <taxon>Gnathifera</taxon>
        <taxon>Rotifera</taxon>
        <taxon>Eurotatoria</taxon>
        <taxon>Monogononta</taxon>
        <taxon>Pseudotrocha</taxon>
        <taxon>Ploima</taxon>
        <taxon>Brachionidae</taxon>
        <taxon>Brachionus</taxon>
    </lineage>
</organism>
<comment type="caution">
    <text evidence="2">The sequence shown here is derived from an EMBL/GenBank/DDBJ whole genome shotgun (WGS) entry which is preliminary data.</text>
</comment>
<evidence type="ECO:0000313" key="2">
    <source>
        <dbReference type="EMBL" id="CAF0731443.1"/>
    </source>
</evidence>
<protein>
    <submittedName>
        <fullName evidence="2">Uncharacterized protein</fullName>
    </submittedName>
</protein>
<dbReference type="AlphaFoldDB" id="A0A813N0C2"/>
<feature type="signal peptide" evidence="1">
    <location>
        <begin position="1"/>
        <end position="17"/>
    </location>
</feature>
<proteinExistence type="predicted"/>
<dbReference type="Proteomes" id="UP000663879">
    <property type="component" value="Unassembled WGS sequence"/>
</dbReference>
<gene>
    <name evidence="2" type="ORF">OXX778_LOCUS2867</name>
</gene>
<evidence type="ECO:0000313" key="3">
    <source>
        <dbReference type="Proteomes" id="UP000663879"/>
    </source>
</evidence>
<reference evidence="2" key="1">
    <citation type="submission" date="2021-02" db="EMBL/GenBank/DDBJ databases">
        <authorList>
            <person name="Nowell W R."/>
        </authorList>
    </citation>
    <scope>NUCLEOTIDE SEQUENCE</scope>
    <source>
        <strain evidence="2">Ploen Becks lab</strain>
    </source>
</reference>
<sequence length="121" mass="14121">MLIGVLIVLIGVHSVIGEKTLVENNEYPYLMNSQELSKRAFEALGKRDILDNDNFIDELLEKNLILKKMLRHLLRQLEKPNENFEKRGFEALGKRSNDDEKTNVDKQFSLFKRGFESLGRR</sequence>